<keyword evidence="3" id="KW-1185">Reference proteome</keyword>
<feature type="region of interest" description="Disordered" evidence="1">
    <location>
        <begin position="1"/>
        <end position="39"/>
    </location>
</feature>
<evidence type="ECO:0000313" key="2">
    <source>
        <dbReference type="EMBL" id="KIJ35278.1"/>
    </source>
</evidence>
<dbReference type="AlphaFoldDB" id="A0A0C9TXT9"/>
<dbReference type="EMBL" id="KN837190">
    <property type="protein sequence ID" value="KIJ35278.1"/>
    <property type="molecule type" value="Genomic_DNA"/>
</dbReference>
<dbReference type="Proteomes" id="UP000054279">
    <property type="component" value="Unassembled WGS sequence"/>
</dbReference>
<feature type="compositionally biased region" description="Basic and acidic residues" evidence="1">
    <location>
        <begin position="25"/>
        <end position="39"/>
    </location>
</feature>
<proteinExistence type="predicted"/>
<evidence type="ECO:0000256" key="1">
    <source>
        <dbReference type="SAM" id="MobiDB-lite"/>
    </source>
</evidence>
<accession>A0A0C9TXT9</accession>
<protein>
    <submittedName>
        <fullName evidence="2">Uncharacterized protein</fullName>
    </submittedName>
</protein>
<dbReference type="HOGENOM" id="CLU_2759434_0_0_1"/>
<organism evidence="2 3">
    <name type="scientific">Sphaerobolus stellatus (strain SS14)</name>
    <dbReference type="NCBI Taxonomy" id="990650"/>
    <lineage>
        <taxon>Eukaryota</taxon>
        <taxon>Fungi</taxon>
        <taxon>Dikarya</taxon>
        <taxon>Basidiomycota</taxon>
        <taxon>Agaricomycotina</taxon>
        <taxon>Agaricomycetes</taxon>
        <taxon>Phallomycetidae</taxon>
        <taxon>Geastrales</taxon>
        <taxon>Sphaerobolaceae</taxon>
        <taxon>Sphaerobolus</taxon>
    </lineage>
</organism>
<evidence type="ECO:0000313" key="3">
    <source>
        <dbReference type="Proteomes" id="UP000054279"/>
    </source>
</evidence>
<sequence length="70" mass="8154">MSSSFENARDDPLSIAMRPPPDETAEQRTQRMNDEREALRVSVEIDEQLDRERQEKRKARTEIKVLLLGA</sequence>
<dbReference type="OrthoDB" id="5817230at2759"/>
<name>A0A0C9TXT9_SPHS4</name>
<reference evidence="2 3" key="1">
    <citation type="submission" date="2014-06" db="EMBL/GenBank/DDBJ databases">
        <title>Evolutionary Origins and Diversification of the Mycorrhizal Mutualists.</title>
        <authorList>
            <consortium name="DOE Joint Genome Institute"/>
            <consortium name="Mycorrhizal Genomics Consortium"/>
            <person name="Kohler A."/>
            <person name="Kuo A."/>
            <person name="Nagy L.G."/>
            <person name="Floudas D."/>
            <person name="Copeland A."/>
            <person name="Barry K.W."/>
            <person name="Cichocki N."/>
            <person name="Veneault-Fourrey C."/>
            <person name="LaButti K."/>
            <person name="Lindquist E.A."/>
            <person name="Lipzen A."/>
            <person name="Lundell T."/>
            <person name="Morin E."/>
            <person name="Murat C."/>
            <person name="Riley R."/>
            <person name="Ohm R."/>
            <person name="Sun H."/>
            <person name="Tunlid A."/>
            <person name="Henrissat B."/>
            <person name="Grigoriev I.V."/>
            <person name="Hibbett D.S."/>
            <person name="Martin F."/>
        </authorList>
    </citation>
    <scope>NUCLEOTIDE SEQUENCE [LARGE SCALE GENOMIC DNA]</scope>
    <source>
        <strain evidence="2 3">SS14</strain>
    </source>
</reference>
<gene>
    <name evidence="2" type="ORF">M422DRAFT_180974</name>
</gene>